<keyword evidence="1" id="KW-0472">Membrane</keyword>
<dbReference type="RefSeq" id="WP_190434567.1">
    <property type="nucleotide sequence ID" value="NZ_JAMPKM010000006.1"/>
</dbReference>
<accession>A0ABV0J9T6</accession>
<feature type="domain" description="YiaAB two helix" evidence="2">
    <location>
        <begin position="13"/>
        <end position="65"/>
    </location>
</feature>
<dbReference type="InterPro" id="IPR008024">
    <property type="entry name" value="YiaAB"/>
</dbReference>
<dbReference type="PANTHER" id="PTHR37290:SF1">
    <property type="entry name" value="INNER MEMBRANE PROTEIN YIAA"/>
    <property type="match status" value="1"/>
</dbReference>
<keyword evidence="1" id="KW-0812">Transmembrane</keyword>
<evidence type="ECO:0000313" key="4">
    <source>
        <dbReference type="Proteomes" id="UP001464891"/>
    </source>
</evidence>
<comment type="caution">
    <text evidence="3">The sequence shown here is derived from an EMBL/GenBank/DDBJ whole genome shotgun (WGS) entry which is preliminary data.</text>
</comment>
<name>A0ABV0J9T6_9CYAN</name>
<keyword evidence="4" id="KW-1185">Reference proteome</keyword>
<evidence type="ECO:0000259" key="2">
    <source>
        <dbReference type="Pfam" id="PF05360"/>
    </source>
</evidence>
<dbReference type="Proteomes" id="UP001464891">
    <property type="component" value="Unassembled WGS sequence"/>
</dbReference>
<keyword evidence="1" id="KW-1133">Transmembrane helix</keyword>
<dbReference type="InterPro" id="IPR038972">
    <property type="entry name" value="YiaA-like"/>
</dbReference>
<organism evidence="3 4">
    <name type="scientific">Trichocoleus desertorum GB2-A4</name>
    <dbReference type="NCBI Taxonomy" id="2933944"/>
    <lineage>
        <taxon>Bacteria</taxon>
        <taxon>Bacillati</taxon>
        <taxon>Cyanobacteriota</taxon>
        <taxon>Cyanophyceae</taxon>
        <taxon>Leptolyngbyales</taxon>
        <taxon>Trichocoleusaceae</taxon>
        <taxon>Trichocoleus</taxon>
    </lineage>
</organism>
<protein>
    <recommendedName>
        <fullName evidence="2">YiaAB two helix domain-containing protein</fullName>
    </recommendedName>
</protein>
<sequence length="92" mass="10118">MQDMGPQVHSPGWLIQSWASFALAISATAIGIAYLPVDNWTKGFMGMGLTFSVGSTFSVAKTTRDSHEARKLAYKLDEARAEKLLKEHHPLV</sequence>
<dbReference type="EMBL" id="JAMPKM010000006">
    <property type="protein sequence ID" value="MEP0817791.1"/>
    <property type="molecule type" value="Genomic_DNA"/>
</dbReference>
<reference evidence="3 4" key="1">
    <citation type="submission" date="2022-04" db="EMBL/GenBank/DDBJ databases">
        <title>Positive selection, recombination, and allopatry shape intraspecific diversity of widespread and dominant cyanobacteria.</title>
        <authorList>
            <person name="Wei J."/>
            <person name="Shu W."/>
            <person name="Hu C."/>
        </authorList>
    </citation>
    <scope>NUCLEOTIDE SEQUENCE [LARGE SCALE GENOMIC DNA]</scope>
    <source>
        <strain evidence="3 4">GB2-A4</strain>
    </source>
</reference>
<dbReference type="PANTHER" id="PTHR37290">
    <property type="entry name" value="INNER MEMBRANE PROTEIN YIAA-RELATED"/>
    <property type="match status" value="1"/>
</dbReference>
<proteinExistence type="predicted"/>
<dbReference type="Pfam" id="PF05360">
    <property type="entry name" value="YiaAB"/>
    <property type="match status" value="1"/>
</dbReference>
<feature type="transmembrane region" description="Helical" evidence="1">
    <location>
        <begin position="12"/>
        <end position="37"/>
    </location>
</feature>
<evidence type="ECO:0000313" key="3">
    <source>
        <dbReference type="EMBL" id="MEP0817791.1"/>
    </source>
</evidence>
<gene>
    <name evidence="3" type="ORF">NC998_11870</name>
</gene>
<evidence type="ECO:0000256" key="1">
    <source>
        <dbReference type="SAM" id="Phobius"/>
    </source>
</evidence>